<feature type="transmembrane region" description="Helical" evidence="6">
    <location>
        <begin position="150"/>
        <end position="172"/>
    </location>
</feature>
<evidence type="ECO:0000256" key="1">
    <source>
        <dbReference type="ARBA" id="ARBA00004651"/>
    </source>
</evidence>
<evidence type="ECO:0000256" key="3">
    <source>
        <dbReference type="ARBA" id="ARBA00022692"/>
    </source>
</evidence>
<keyword evidence="8" id="KW-1185">Reference proteome</keyword>
<feature type="transmembrane region" description="Helical" evidence="6">
    <location>
        <begin position="44"/>
        <end position="65"/>
    </location>
</feature>
<feature type="transmembrane region" description="Helical" evidence="6">
    <location>
        <begin position="361"/>
        <end position="380"/>
    </location>
</feature>
<evidence type="ECO:0000313" key="8">
    <source>
        <dbReference type="Proteomes" id="UP000778970"/>
    </source>
</evidence>
<evidence type="ECO:0000256" key="5">
    <source>
        <dbReference type="ARBA" id="ARBA00023136"/>
    </source>
</evidence>
<name>A0A934QJX9_9PROT</name>
<keyword evidence="3 6" id="KW-0812">Transmembrane</keyword>
<dbReference type="InterPro" id="IPR001851">
    <property type="entry name" value="ABC_transp_permease"/>
</dbReference>
<feature type="transmembrane region" description="Helical" evidence="6">
    <location>
        <begin position="18"/>
        <end position="38"/>
    </location>
</feature>
<proteinExistence type="predicted"/>
<organism evidence="7 8">
    <name type="scientific">Rhodovibrio salinarum</name>
    <dbReference type="NCBI Taxonomy" id="1087"/>
    <lineage>
        <taxon>Bacteria</taxon>
        <taxon>Pseudomonadati</taxon>
        <taxon>Pseudomonadota</taxon>
        <taxon>Alphaproteobacteria</taxon>
        <taxon>Rhodospirillales</taxon>
        <taxon>Rhodovibrionaceae</taxon>
        <taxon>Rhodovibrio</taxon>
    </lineage>
</organism>
<feature type="transmembrane region" description="Helical" evidence="6">
    <location>
        <begin position="99"/>
        <end position="118"/>
    </location>
</feature>
<keyword evidence="4 6" id="KW-1133">Transmembrane helix</keyword>
<dbReference type="GO" id="GO:0015658">
    <property type="term" value="F:branched-chain amino acid transmembrane transporter activity"/>
    <property type="evidence" value="ECO:0007669"/>
    <property type="project" value="InterPro"/>
</dbReference>
<sequence>MHNEPTGAVGARATGAKLLVGLGAVALLTGYIVAFLMAEEESVVAGLIVAAGVVVLGAYLMGLLAQMRAAYRDHERLMHAAILLGVLVVAWVFREDHFTLLMLTTAMLYMTACLGLNVQLGYTGVLNFAGASFFGVGCYTAAVLGAETAIPPLLILPIGGVMAALVGSVLVIPVLRTRGHYAAVVTIAFAVLFRTFLQVNDALGGPQGLSVPQMSLFGWGFNSNIEIGSFYASFYMNYYLLALLLLVMAFALTRRIERSWVGLSMDATRIDELAASCFGITPARWKITAFMFGNFLIGMAGALLGMMISFIAPANFTFADSLIFLSIVLLGGMGSVWGIALASAIVVLLPEKLQMIQEYRFLLFAALVILVLLFRPNGLLPRGRRAYFPDWRPR</sequence>
<dbReference type="Pfam" id="PF02653">
    <property type="entry name" value="BPD_transp_2"/>
    <property type="match status" value="1"/>
</dbReference>
<gene>
    <name evidence="7" type="ORF">CKO21_13315</name>
</gene>
<feature type="transmembrane region" description="Helical" evidence="6">
    <location>
        <begin position="230"/>
        <end position="252"/>
    </location>
</feature>
<evidence type="ECO:0000256" key="2">
    <source>
        <dbReference type="ARBA" id="ARBA00022475"/>
    </source>
</evidence>
<comment type="caution">
    <text evidence="7">The sequence shown here is derived from an EMBL/GenBank/DDBJ whole genome shotgun (WGS) entry which is preliminary data.</text>
</comment>
<dbReference type="GO" id="GO:0005886">
    <property type="term" value="C:plasma membrane"/>
    <property type="evidence" value="ECO:0007669"/>
    <property type="project" value="UniProtKB-SubCell"/>
</dbReference>
<dbReference type="InterPro" id="IPR043428">
    <property type="entry name" value="LivM-like"/>
</dbReference>
<feature type="transmembrane region" description="Helical" evidence="6">
    <location>
        <begin position="125"/>
        <end position="144"/>
    </location>
</feature>
<feature type="transmembrane region" description="Helical" evidence="6">
    <location>
        <begin position="323"/>
        <end position="349"/>
    </location>
</feature>
<dbReference type="Proteomes" id="UP000778970">
    <property type="component" value="Unassembled WGS sequence"/>
</dbReference>
<feature type="transmembrane region" description="Helical" evidence="6">
    <location>
        <begin position="289"/>
        <end position="311"/>
    </location>
</feature>
<reference evidence="7" key="2">
    <citation type="journal article" date="2020" name="Microorganisms">
        <title>Osmotic Adaptation and Compatible Solute Biosynthesis of Phototrophic Bacteria as Revealed from Genome Analyses.</title>
        <authorList>
            <person name="Imhoff J.F."/>
            <person name="Rahn T."/>
            <person name="Kunzel S."/>
            <person name="Keller A."/>
            <person name="Neulinger S.C."/>
        </authorList>
    </citation>
    <scope>NUCLEOTIDE SEQUENCE</scope>
    <source>
        <strain evidence="7">DSM 9154</strain>
    </source>
</reference>
<feature type="transmembrane region" description="Helical" evidence="6">
    <location>
        <begin position="179"/>
        <end position="197"/>
    </location>
</feature>
<protein>
    <submittedName>
        <fullName evidence="7">Branched-chain amino acid ABC transporter permease</fullName>
    </submittedName>
</protein>
<evidence type="ECO:0000256" key="4">
    <source>
        <dbReference type="ARBA" id="ARBA00022989"/>
    </source>
</evidence>
<evidence type="ECO:0000256" key="6">
    <source>
        <dbReference type="SAM" id="Phobius"/>
    </source>
</evidence>
<dbReference type="EMBL" id="NRRE01000026">
    <property type="protein sequence ID" value="MBK1698221.1"/>
    <property type="molecule type" value="Genomic_DNA"/>
</dbReference>
<evidence type="ECO:0000313" key="7">
    <source>
        <dbReference type="EMBL" id="MBK1698221.1"/>
    </source>
</evidence>
<dbReference type="PANTHER" id="PTHR30482:SF10">
    <property type="entry name" value="HIGH-AFFINITY BRANCHED-CHAIN AMINO ACID TRANSPORT PROTEIN BRAE"/>
    <property type="match status" value="1"/>
</dbReference>
<accession>A0A934QJX9</accession>
<feature type="transmembrane region" description="Helical" evidence="6">
    <location>
        <begin position="77"/>
        <end position="93"/>
    </location>
</feature>
<keyword evidence="2" id="KW-1003">Cell membrane</keyword>
<dbReference type="PANTHER" id="PTHR30482">
    <property type="entry name" value="HIGH-AFFINITY BRANCHED-CHAIN AMINO ACID TRANSPORT SYSTEM PERMEASE"/>
    <property type="match status" value="1"/>
</dbReference>
<dbReference type="CDD" id="cd06581">
    <property type="entry name" value="TM_PBP1_LivM_like"/>
    <property type="match status" value="1"/>
</dbReference>
<keyword evidence="5 6" id="KW-0472">Membrane</keyword>
<reference evidence="7" key="1">
    <citation type="submission" date="2017-08" db="EMBL/GenBank/DDBJ databases">
        <authorList>
            <person name="Imhoff J.F."/>
            <person name="Rahn T."/>
            <person name="Kuenzel S."/>
            <person name="Neulinger S.C."/>
        </authorList>
    </citation>
    <scope>NUCLEOTIDE SEQUENCE</scope>
    <source>
        <strain evidence="7">DSM 9154</strain>
    </source>
</reference>
<dbReference type="RefSeq" id="WP_156092690.1">
    <property type="nucleotide sequence ID" value="NZ_NRRE01000026.1"/>
</dbReference>
<comment type="subcellular location">
    <subcellularLocation>
        <location evidence="1">Cell membrane</location>
        <topology evidence="1">Multi-pass membrane protein</topology>
    </subcellularLocation>
</comment>
<dbReference type="AlphaFoldDB" id="A0A934QJX9"/>